<comment type="caution">
    <text evidence="9">The sequence shown here is derived from an EMBL/GenBank/DDBJ whole genome shotgun (WGS) entry which is preliminary data.</text>
</comment>
<keyword evidence="2 7" id="KW-0813">Transport</keyword>
<dbReference type="InterPro" id="IPR036942">
    <property type="entry name" value="Beta-barrel_TonB_sf"/>
</dbReference>
<dbReference type="Pfam" id="PF13715">
    <property type="entry name" value="CarbopepD_reg_2"/>
    <property type="match status" value="1"/>
</dbReference>
<keyword evidence="6 7" id="KW-0998">Cell outer membrane</keyword>
<dbReference type="Proteomes" id="UP000646484">
    <property type="component" value="Unassembled WGS sequence"/>
</dbReference>
<dbReference type="NCBIfam" id="TIGR04057">
    <property type="entry name" value="SusC_RagA_signa"/>
    <property type="match status" value="1"/>
</dbReference>
<evidence type="ECO:0000256" key="3">
    <source>
        <dbReference type="ARBA" id="ARBA00022452"/>
    </source>
</evidence>
<dbReference type="RefSeq" id="WP_186974853.1">
    <property type="nucleotide sequence ID" value="NZ_JACOOH010000001.1"/>
</dbReference>
<dbReference type="InterPro" id="IPR008969">
    <property type="entry name" value="CarboxyPept-like_regulatory"/>
</dbReference>
<evidence type="ECO:0000256" key="4">
    <source>
        <dbReference type="ARBA" id="ARBA00022692"/>
    </source>
</evidence>
<evidence type="ECO:0000313" key="10">
    <source>
        <dbReference type="Proteomes" id="UP000646484"/>
    </source>
</evidence>
<keyword evidence="10" id="KW-1185">Reference proteome</keyword>
<gene>
    <name evidence="9" type="ORF">H8S64_02770</name>
</gene>
<evidence type="ECO:0000259" key="8">
    <source>
        <dbReference type="Pfam" id="PF07715"/>
    </source>
</evidence>
<dbReference type="Gene3D" id="2.40.170.20">
    <property type="entry name" value="TonB-dependent receptor, beta-barrel domain"/>
    <property type="match status" value="1"/>
</dbReference>
<proteinExistence type="inferred from homology"/>
<reference evidence="9 10" key="1">
    <citation type="submission" date="2020-08" db="EMBL/GenBank/DDBJ databases">
        <title>Genome public.</title>
        <authorList>
            <person name="Liu C."/>
            <person name="Sun Q."/>
        </authorList>
    </citation>
    <scope>NUCLEOTIDE SEQUENCE [LARGE SCALE GENOMIC DNA]</scope>
    <source>
        <strain evidence="9 10">NSJ-56</strain>
    </source>
</reference>
<name>A0ABR7CWG1_9BACT</name>
<dbReference type="InterPro" id="IPR012910">
    <property type="entry name" value="Plug_dom"/>
</dbReference>
<evidence type="ECO:0000256" key="5">
    <source>
        <dbReference type="ARBA" id="ARBA00023136"/>
    </source>
</evidence>
<keyword evidence="5 7" id="KW-0472">Membrane</keyword>
<dbReference type="Gene3D" id="2.60.40.1120">
    <property type="entry name" value="Carboxypeptidase-like, regulatory domain"/>
    <property type="match status" value="1"/>
</dbReference>
<dbReference type="EMBL" id="JACOOH010000001">
    <property type="protein sequence ID" value="MBC5620016.1"/>
    <property type="molecule type" value="Genomic_DNA"/>
</dbReference>
<dbReference type="SUPFAM" id="SSF56935">
    <property type="entry name" value="Porins"/>
    <property type="match status" value="1"/>
</dbReference>
<dbReference type="Gene3D" id="3.55.50.30">
    <property type="match status" value="1"/>
</dbReference>
<feature type="domain" description="TonB-dependent receptor plug" evidence="8">
    <location>
        <begin position="222"/>
        <end position="345"/>
    </location>
</feature>
<evidence type="ECO:0000256" key="7">
    <source>
        <dbReference type="PROSITE-ProRule" id="PRU01360"/>
    </source>
</evidence>
<dbReference type="SUPFAM" id="SSF49464">
    <property type="entry name" value="Carboxypeptidase regulatory domain-like"/>
    <property type="match status" value="1"/>
</dbReference>
<comment type="subcellular location">
    <subcellularLocation>
        <location evidence="1 7">Cell outer membrane</location>
        <topology evidence="1 7">Multi-pass membrane protein</topology>
    </subcellularLocation>
</comment>
<sequence>MKKNRFDRQGIPVNLRKMFSGMKLRVVFILLLTFTVSSAIWAQSKTVTLNVKSEPLSDVLIYIKDATGVQIIFNENQLEKVMCGPVSLKDVSVKEAIDAVLKGKGFFCEVLDGVYVIKRETKKEEVKKLTITGKVVDVQNNPLPGVTVRIKGTTLGVATDVDGNYSITLTAGQEKPVLVFSFVGMTSKEVVYADKDVINVTLEDETSEIDEVVVTGIFKKAKESYTGVVSSITSEQLKMYKGQNVLQTLKNIDASLNFMVNNAVGSNPNAIPQINIRGNSSLPMSVQEYNESASNAVNTPLIIMDGFEITLEKLMDYNDDEIESINILKDAAATAIYGSRGSNGVIVVITKQPEAGKLRINAEIGMDIEAPDLSSYDLLNAAEKLQLEKMSGLYESSLPGNDVRYTERYNKRLKAVLAGVDTDWLSKPLHTGVGSHYNLRMEGGSEQFRWSGSLAYKNVVGAMKGSSRRNFNGSITLMYTIDNLIFKNYTSYGMNRGRESRYGSFSTYAEQQPYDAPYDENGNLVRYFDGFRYSDLDRQNPLYDASLNSFDKTGYQSLTNNFSIEWNIMEGLMLRGQLGISSTDNSSDYFLPAEHSYFTTGDKKAEYATDEGFFRRGLYRYGTGKEYSYSGNVTMTYNRTFAEKHLLSVGIDWSLAETQSRSYSFELEGFSSEDMSFLGNARQYMKDGIPNGLKTSTRRFGLTGNVNYIYDGRYYVDLAYRVDGSSTFGSDKKYAPFWSSGIGWNLHNESFLQGHPVITMLRLKGSYGETGSQQGSSTGASTTYKYSTDNKYMNWNGAILQGWGNPRLTWQKTNELNVGMEVGLWAGRLKGELNVYTKKTANLLSSMDLPLSMGYSSYIANVGEVKNNGWELALSGYAIRDYEREVTLMFSGQLVYNKNRITKLSEAIKAQNELYLQEDVDVSNLFYEGRPQNAIYAVRSLGIDPSTGNEIFLDKDGNITDTWKPSDKVYLGAKEQKYRGNGSILFMWKGLTVNVACSYYWGGKAYNETLLNKVEVTKNTLTSQNVDARVLKARWFQAGDVTFFKQLSNTQTRATSRFVMNDNVFEISSVGIQYRWDSPWVQKYTRAGSITFGVNMSDILHLSSIKMERGTSYPYARNIQGYIKFLF</sequence>
<keyword evidence="3 7" id="KW-1134">Transmembrane beta strand</keyword>
<dbReference type="InterPro" id="IPR023997">
    <property type="entry name" value="TonB-dep_OMP_SusC/RagA_CS"/>
</dbReference>
<evidence type="ECO:0000256" key="2">
    <source>
        <dbReference type="ARBA" id="ARBA00022448"/>
    </source>
</evidence>
<dbReference type="InterPro" id="IPR039426">
    <property type="entry name" value="TonB-dep_rcpt-like"/>
</dbReference>
<evidence type="ECO:0000256" key="1">
    <source>
        <dbReference type="ARBA" id="ARBA00004571"/>
    </source>
</evidence>
<organism evidence="9 10">
    <name type="scientific">Butyricimonas hominis</name>
    <dbReference type="NCBI Taxonomy" id="2763032"/>
    <lineage>
        <taxon>Bacteria</taxon>
        <taxon>Pseudomonadati</taxon>
        <taxon>Bacteroidota</taxon>
        <taxon>Bacteroidia</taxon>
        <taxon>Bacteroidales</taxon>
        <taxon>Odoribacteraceae</taxon>
        <taxon>Butyricimonas</taxon>
    </lineage>
</organism>
<dbReference type="Pfam" id="PF07715">
    <property type="entry name" value="Plug"/>
    <property type="match status" value="1"/>
</dbReference>
<accession>A0ABR7CWG1</accession>
<protein>
    <submittedName>
        <fullName evidence="9">SusC/RagA family TonB-linked outer membrane protein</fullName>
    </submittedName>
</protein>
<keyword evidence="4 7" id="KW-0812">Transmembrane</keyword>
<dbReference type="Gene3D" id="2.170.130.10">
    <property type="entry name" value="TonB-dependent receptor, plug domain"/>
    <property type="match status" value="1"/>
</dbReference>
<dbReference type="NCBIfam" id="TIGR04056">
    <property type="entry name" value="OMP_RagA_SusC"/>
    <property type="match status" value="1"/>
</dbReference>
<dbReference type="InterPro" id="IPR037066">
    <property type="entry name" value="Plug_dom_sf"/>
</dbReference>
<dbReference type="PROSITE" id="PS52016">
    <property type="entry name" value="TONB_DEPENDENT_REC_3"/>
    <property type="match status" value="1"/>
</dbReference>
<evidence type="ECO:0000313" key="9">
    <source>
        <dbReference type="EMBL" id="MBC5620016.1"/>
    </source>
</evidence>
<comment type="similarity">
    <text evidence="7">Belongs to the TonB-dependent receptor family.</text>
</comment>
<evidence type="ECO:0000256" key="6">
    <source>
        <dbReference type="ARBA" id="ARBA00023237"/>
    </source>
</evidence>
<dbReference type="InterPro" id="IPR023996">
    <property type="entry name" value="TonB-dep_OMP_SusC/RagA"/>
</dbReference>